<dbReference type="AlphaFoldDB" id="A0A1I2J998"/>
<name>A0A1I2J998_9GAMM</name>
<organism evidence="4 5">
    <name type="scientific">Fontimonas thermophila</name>
    <dbReference type="NCBI Taxonomy" id="1076937"/>
    <lineage>
        <taxon>Bacteria</taxon>
        <taxon>Pseudomonadati</taxon>
        <taxon>Pseudomonadota</taxon>
        <taxon>Gammaproteobacteria</taxon>
        <taxon>Nevskiales</taxon>
        <taxon>Nevskiaceae</taxon>
        <taxon>Fontimonas</taxon>
    </lineage>
</organism>
<proteinExistence type="predicted"/>
<reference evidence="4 5" key="1">
    <citation type="submission" date="2016-10" db="EMBL/GenBank/DDBJ databases">
        <authorList>
            <person name="de Groot N.N."/>
        </authorList>
    </citation>
    <scope>NUCLEOTIDE SEQUENCE [LARGE SCALE GENOMIC DNA]</scope>
    <source>
        <strain evidence="4 5">DSM 23609</strain>
    </source>
</reference>
<dbReference type="EMBL" id="FOOC01000006">
    <property type="protein sequence ID" value="SFF50638.1"/>
    <property type="molecule type" value="Genomic_DNA"/>
</dbReference>
<dbReference type="Gene3D" id="3.10.490.10">
    <property type="entry name" value="Gamma-glutamyl cyclotransferase-like"/>
    <property type="match status" value="1"/>
</dbReference>
<evidence type="ECO:0000313" key="4">
    <source>
        <dbReference type="EMBL" id="SFF50638.1"/>
    </source>
</evidence>
<evidence type="ECO:0000313" key="5">
    <source>
        <dbReference type="Proteomes" id="UP000199771"/>
    </source>
</evidence>
<sequence length="133" mass="15141">MRRIRLFVYGSLLVGPVACAVLGRTPAYRPAVLDGYRRCSLRGQRFPGLLPDPAAQTPGALIEVSPRELRRLDRYEDDFYLRRCVQVRCAQGHLPAQTYVLDPRCRRYALARPWQIPRHATSARGLPDTSPRP</sequence>
<dbReference type="InterPro" id="IPR036568">
    <property type="entry name" value="GGCT-like_sf"/>
</dbReference>
<dbReference type="PANTHER" id="PTHR31544:SF2">
    <property type="entry name" value="AIG2-LIKE PROTEIN D"/>
    <property type="match status" value="1"/>
</dbReference>
<feature type="domain" description="Gamma-glutamylcyclotransferase AIG2-like" evidence="3">
    <location>
        <begin position="6"/>
        <end position="103"/>
    </location>
</feature>
<dbReference type="InterPro" id="IPR009288">
    <property type="entry name" value="AIG2-like_dom"/>
</dbReference>
<dbReference type="InterPro" id="IPR045038">
    <property type="entry name" value="AIG2-like"/>
</dbReference>
<dbReference type="STRING" id="1076937.SAMN04488120_10632"/>
<dbReference type="Pfam" id="PF06094">
    <property type="entry name" value="GGACT"/>
    <property type="match status" value="1"/>
</dbReference>
<dbReference type="SUPFAM" id="SSF110857">
    <property type="entry name" value="Gamma-glutamyl cyclotransferase-like"/>
    <property type="match status" value="1"/>
</dbReference>
<dbReference type="InterPro" id="IPR013024">
    <property type="entry name" value="GGCT-like"/>
</dbReference>
<dbReference type="Proteomes" id="UP000199771">
    <property type="component" value="Unassembled WGS sequence"/>
</dbReference>
<dbReference type="CDD" id="cd06661">
    <property type="entry name" value="GGCT_like"/>
    <property type="match status" value="1"/>
</dbReference>
<keyword evidence="5" id="KW-1185">Reference proteome</keyword>
<dbReference type="GO" id="GO:0016740">
    <property type="term" value="F:transferase activity"/>
    <property type="evidence" value="ECO:0007669"/>
    <property type="project" value="UniProtKB-KW"/>
</dbReference>
<dbReference type="OrthoDB" id="279154at2"/>
<evidence type="ECO:0000256" key="2">
    <source>
        <dbReference type="ARBA" id="ARBA00030602"/>
    </source>
</evidence>
<gene>
    <name evidence="4" type="ORF">SAMN04488120_10632</name>
</gene>
<dbReference type="RefSeq" id="WP_091533468.1">
    <property type="nucleotide sequence ID" value="NZ_FOOC01000006.1"/>
</dbReference>
<evidence type="ECO:0000259" key="3">
    <source>
        <dbReference type="Pfam" id="PF06094"/>
    </source>
</evidence>
<evidence type="ECO:0000256" key="1">
    <source>
        <dbReference type="ARBA" id="ARBA00022679"/>
    </source>
</evidence>
<keyword evidence="1 4" id="KW-0808">Transferase</keyword>
<accession>A0A1I2J998</accession>
<dbReference type="PANTHER" id="PTHR31544">
    <property type="entry name" value="AIG2-LIKE PROTEIN D"/>
    <property type="match status" value="1"/>
</dbReference>
<protein>
    <recommendedName>
        <fullName evidence="2">Putative gamma-glutamylcyclotransferase</fullName>
    </recommendedName>
</protein>